<evidence type="ECO:0000313" key="7">
    <source>
        <dbReference type="Proteomes" id="UP000297861"/>
    </source>
</evidence>
<gene>
    <name evidence="6" type="ORF">E2605_08840</name>
</gene>
<feature type="chain" id="PRO_5021487877" evidence="4">
    <location>
        <begin position="22"/>
        <end position="462"/>
    </location>
</feature>
<sequence>MKKGCFFILCCVLLSTLSLCAQTPAFPGAEGAGMFTTGGRGGTVYYVTSLEDTLVGNKKLNEGTFRWCLKRPGAKTILFKVAGIIHLKSRLTITENTTIAGQTAPGDGICIADNNVKISGDNVIIRFMRFRMGDLTGLEDDALSGYRNKNVIIDHCSMSWSTDECASFYDNENFTLQWSILSESLRASVHRKGNHGYGGIWGGQGATFHHNLLAHHDSRNPRMCGSRYSNRPDLELVDFRNNVIYNWGSNSGYAGEGGRYNFINNYYKPTAGSVHKNRIFSPNADDGSNKQPQGVWGEFYLHGNVIAGDQAATKDNTLGFQPNPASKDKSELLSKKEFSVSPVKTDKAIDAYIKVLQKAGASYVRDNTDARIVNETRNGLTPVRASHDSNTRPGMIDSQSDVGGWDVYKYAKSEVVTDSDNDGIPDGWLEKKYPGKTANDLNPDGYTYLEVYLNSLVEHIIK</sequence>
<dbReference type="Gene3D" id="2.160.20.10">
    <property type="entry name" value="Single-stranded right-handed beta-helix, Pectin lyase-like"/>
    <property type="match status" value="1"/>
</dbReference>
<evidence type="ECO:0000313" key="6">
    <source>
        <dbReference type="EMBL" id="TFD96908.1"/>
    </source>
</evidence>
<organism evidence="6 7">
    <name type="scientific">Dysgonomonas capnocytophagoides</name>
    <dbReference type="NCBI Taxonomy" id="45254"/>
    <lineage>
        <taxon>Bacteria</taxon>
        <taxon>Pseudomonadati</taxon>
        <taxon>Bacteroidota</taxon>
        <taxon>Bacteroidia</taxon>
        <taxon>Bacteroidales</taxon>
        <taxon>Dysgonomonadaceae</taxon>
        <taxon>Dysgonomonas</taxon>
    </lineage>
</organism>
<comment type="caution">
    <text evidence="6">The sequence shown here is derived from an EMBL/GenBank/DDBJ whole genome shotgun (WGS) entry which is preliminary data.</text>
</comment>
<dbReference type="RefSeq" id="WP_035331878.1">
    <property type="nucleotide sequence ID" value="NZ_JAWZLG010000063.1"/>
</dbReference>
<dbReference type="InterPro" id="IPR052063">
    <property type="entry name" value="Polysaccharide_Lyase_1"/>
</dbReference>
<proteinExistence type="predicted"/>
<dbReference type="AlphaFoldDB" id="A0A4Y8L4A6"/>
<keyword evidence="7" id="KW-1185">Reference proteome</keyword>
<dbReference type="EMBL" id="SOML01000004">
    <property type="protein sequence ID" value="TFD96908.1"/>
    <property type="molecule type" value="Genomic_DNA"/>
</dbReference>
<dbReference type="Proteomes" id="UP000297861">
    <property type="component" value="Unassembled WGS sequence"/>
</dbReference>
<dbReference type="GO" id="GO:0046872">
    <property type="term" value="F:metal ion binding"/>
    <property type="evidence" value="ECO:0007669"/>
    <property type="project" value="UniProtKB-KW"/>
</dbReference>
<dbReference type="InterPro" id="IPR011050">
    <property type="entry name" value="Pectin_lyase_fold/virulence"/>
</dbReference>
<dbReference type="STRING" id="1121485.GCA_000426485_02989"/>
<keyword evidence="1" id="KW-0479">Metal-binding</keyword>
<dbReference type="GO" id="GO:0016829">
    <property type="term" value="F:lyase activity"/>
    <property type="evidence" value="ECO:0007669"/>
    <property type="project" value="UniProtKB-KW"/>
</dbReference>
<dbReference type="InterPro" id="IPR002022">
    <property type="entry name" value="Pec_lyase"/>
</dbReference>
<dbReference type="PANTHER" id="PTHR42970:SF1">
    <property type="entry name" value="PECTATE LYASE C-RELATED"/>
    <property type="match status" value="1"/>
</dbReference>
<keyword evidence="2" id="KW-0325">Glycoprotein</keyword>
<dbReference type="OrthoDB" id="8737820at2"/>
<accession>A0A4Y8L4A6</accession>
<name>A0A4Y8L4A6_9BACT</name>
<evidence type="ECO:0000259" key="5">
    <source>
        <dbReference type="Pfam" id="PF00544"/>
    </source>
</evidence>
<dbReference type="InterPro" id="IPR012334">
    <property type="entry name" value="Pectin_lyas_fold"/>
</dbReference>
<protein>
    <submittedName>
        <fullName evidence="6">Pectate lyase</fullName>
    </submittedName>
</protein>
<reference evidence="6 7" key="1">
    <citation type="submission" date="2019-03" db="EMBL/GenBank/DDBJ databases">
        <title>San Antonio Military Medical Center submission to MRSN (WRAIR), pending publication.</title>
        <authorList>
            <person name="Blyth D.M."/>
            <person name="Mccarthy S.L."/>
            <person name="Schall S.E."/>
            <person name="Stam J.A."/>
            <person name="Ong A.C."/>
            <person name="Mcgann P.T."/>
        </authorList>
    </citation>
    <scope>NUCLEOTIDE SEQUENCE [LARGE SCALE GENOMIC DNA]</scope>
    <source>
        <strain evidence="6 7">MRSN571793</strain>
    </source>
</reference>
<keyword evidence="4" id="KW-0732">Signal</keyword>
<keyword evidence="3 6" id="KW-0456">Lyase</keyword>
<feature type="domain" description="Pectate lyase" evidence="5">
    <location>
        <begin position="31"/>
        <end position="223"/>
    </location>
</feature>
<feature type="signal peptide" evidence="4">
    <location>
        <begin position="1"/>
        <end position="21"/>
    </location>
</feature>
<evidence type="ECO:0000256" key="4">
    <source>
        <dbReference type="SAM" id="SignalP"/>
    </source>
</evidence>
<evidence type="ECO:0000256" key="2">
    <source>
        <dbReference type="ARBA" id="ARBA00023180"/>
    </source>
</evidence>
<evidence type="ECO:0000256" key="3">
    <source>
        <dbReference type="ARBA" id="ARBA00023239"/>
    </source>
</evidence>
<dbReference type="Pfam" id="PF00544">
    <property type="entry name" value="Pectate_lyase_4"/>
    <property type="match status" value="1"/>
</dbReference>
<evidence type="ECO:0000256" key="1">
    <source>
        <dbReference type="ARBA" id="ARBA00022723"/>
    </source>
</evidence>
<dbReference type="PANTHER" id="PTHR42970">
    <property type="entry name" value="PECTATE LYASE C-RELATED"/>
    <property type="match status" value="1"/>
</dbReference>
<dbReference type="SUPFAM" id="SSF51126">
    <property type="entry name" value="Pectin lyase-like"/>
    <property type="match status" value="1"/>
</dbReference>